<dbReference type="GO" id="GO:0006337">
    <property type="term" value="P:nucleosome disassembly"/>
    <property type="evidence" value="ECO:0007669"/>
    <property type="project" value="EnsemblFungi"/>
</dbReference>
<dbReference type="Gene3D" id="3.30.420.40">
    <property type="match status" value="2"/>
</dbReference>
<gene>
    <name evidence="2" type="ORF">LIPSTDRAFT_63249</name>
</gene>
<dbReference type="Proteomes" id="UP000094385">
    <property type="component" value="Unassembled WGS sequence"/>
</dbReference>
<dbReference type="GO" id="GO:0006368">
    <property type="term" value="P:transcription elongation by RNA polymerase II"/>
    <property type="evidence" value="ECO:0007669"/>
    <property type="project" value="EnsemblFungi"/>
</dbReference>
<dbReference type="GO" id="GO:0016586">
    <property type="term" value="C:RSC-type complex"/>
    <property type="evidence" value="ECO:0007669"/>
    <property type="project" value="EnsemblFungi"/>
</dbReference>
<organism evidence="2 3">
    <name type="scientific">Lipomyces starkeyi NRRL Y-11557</name>
    <dbReference type="NCBI Taxonomy" id="675824"/>
    <lineage>
        <taxon>Eukaryota</taxon>
        <taxon>Fungi</taxon>
        <taxon>Dikarya</taxon>
        <taxon>Ascomycota</taxon>
        <taxon>Saccharomycotina</taxon>
        <taxon>Lipomycetes</taxon>
        <taxon>Lipomycetales</taxon>
        <taxon>Lipomycetaceae</taxon>
        <taxon>Lipomyces</taxon>
    </lineage>
</organism>
<dbReference type="GO" id="GO:0005198">
    <property type="term" value="F:structural molecule activity"/>
    <property type="evidence" value="ECO:0007669"/>
    <property type="project" value="EnsemblFungi"/>
</dbReference>
<evidence type="ECO:0000313" key="3">
    <source>
        <dbReference type="Proteomes" id="UP000094385"/>
    </source>
</evidence>
<proteinExistence type="inferred from homology"/>
<dbReference type="STRING" id="675824.A0A1E3Q5I1"/>
<name>A0A1E3Q5I1_LIPST</name>
<dbReference type="PANTHER" id="PTHR11937">
    <property type="entry name" value="ACTIN"/>
    <property type="match status" value="1"/>
</dbReference>
<dbReference type="InterPro" id="IPR043129">
    <property type="entry name" value="ATPase_NBD"/>
</dbReference>
<protein>
    <recommendedName>
        <fullName evidence="4">Actin-related protein</fullName>
    </recommendedName>
</protein>
<dbReference type="SUPFAM" id="SSF53067">
    <property type="entry name" value="Actin-like ATPase domain"/>
    <property type="match status" value="2"/>
</dbReference>
<reference evidence="2 3" key="1">
    <citation type="journal article" date="2016" name="Proc. Natl. Acad. Sci. U.S.A.">
        <title>Comparative genomics of biotechnologically important yeasts.</title>
        <authorList>
            <person name="Riley R."/>
            <person name="Haridas S."/>
            <person name="Wolfe K.H."/>
            <person name="Lopes M.R."/>
            <person name="Hittinger C.T."/>
            <person name="Goeker M."/>
            <person name="Salamov A.A."/>
            <person name="Wisecaver J.H."/>
            <person name="Long T.M."/>
            <person name="Calvey C.H."/>
            <person name="Aerts A.L."/>
            <person name="Barry K.W."/>
            <person name="Choi C."/>
            <person name="Clum A."/>
            <person name="Coughlan A.Y."/>
            <person name="Deshpande S."/>
            <person name="Douglass A.P."/>
            <person name="Hanson S.J."/>
            <person name="Klenk H.-P."/>
            <person name="LaButti K.M."/>
            <person name="Lapidus A."/>
            <person name="Lindquist E.A."/>
            <person name="Lipzen A.M."/>
            <person name="Meier-Kolthoff J.P."/>
            <person name="Ohm R.A."/>
            <person name="Otillar R.P."/>
            <person name="Pangilinan J.L."/>
            <person name="Peng Y."/>
            <person name="Rokas A."/>
            <person name="Rosa C.A."/>
            <person name="Scheuner C."/>
            <person name="Sibirny A.A."/>
            <person name="Slot J.C."/>
            <person name="Stielow J.B."/>
            <person name="Sun H."/>
            <person name="Kurtzman C.P."/>
            <person name="Blackwell M."/>
            <person name="Grigoriev I.V."/>
            <person name="Jeffries T.W."/>
        </authorList>
    </citation>
    <scope>NUCLEOTIDE SEQUENCE [LARGE SCALE GENOMIC DNA]</scope>
    <source>
        <strain evidence="2 3">NRRL Y-11557</strain>
    </source>
</reference>
<dbReference type="GO" id="GO:0016514">
    <property type="term" value="C:SWI/SNF complex"/>
    <property type="evidence" value="ECO:0007669"/>
    <property type="project" value="EnsemblFungi"/>
</dbReference>
<dbReference type="AlphaFoldDB" id="A0A1E3Q5I1"/>
<sequence>MPPFRDEVVFVITTGSQTTRVQFGLPESLTPAQRTVPTRVYKVANDDGKTSLSLEGAESDAIYPIRKGIIQDMDSLLYLIESLYRTTTNSDTDSPFAPILLTCNSEWQPKQIEEIITYMFKKVHVPAVTIIPESLAALYAYALQIACVVNVGEEKTEITPIIDFNIVESAQAVVEIGGKDINRALQSLLPTLQPYQIEELKRSPIYEILNDKSMSFFGEPSAPATSSVEDEGIVDVAAIVANGNAREILAQREQKKSSKQVELKNAEMPRNSFIDSKGQKVEVGTERFKGTEDIIERLSHEIGNVIGKLDDIARRGDCWENIIIVGGPTVIKGFVDAMLLSLQEHFLITRGTTYSELPSGLNTPGYGTPPATPAVYGQTLGHGQVPTTIKIAKMAEYFIGWKGHTWEDAPFLGSQIAAKQIFTPGIASIDGAYISREDFAEHGAREIWNLGLL</sequence>
<dbReference type="EMBL" id="KV454294">
    <property type="protein sequence ID" value="ODQ72943.1"/>
    <property type="molecule type" value="Genomic_DNA"/>
</dbReference>
<dbReference type="OrthoDB" id="74201at2759"/>
<evidence type="ECO:0000313" key="2">
    <source>
        <dbReference type="EMBL" id="ODQ72943.1"/>
    </source>
</evidence>
<dbReference type="GO" id="GO:0045944">
    <property type="term" value="P:positive regulation of transcription by RNA polymerase II"/>
    <property type="evidence" value="ECO:0007669"/>
    <property type="project" value="EnsemblFungi"/>
</dbReference>
<dbReference type="SMART" id="SM00268">
    <property type="entry name" value="ACTIN"/>
    <property type="match status" value="1"/>
</dbReference>
<evidence type="ECO:0008006" key="4">
    <source>
        <dbReference type="Google" id="ProtNLM"/>
    </source>
</evidence>
<dbReference type="Gene3D" id="3.90.640.60">
    <property type="match status" value="1"/>
</dbReference>
<accession>A0A1E3Q5I1</accession>
<dbReference type="InterPro" id="IPR004000">
    <property type="entry name" value="Actin"/>
</dbReference>
<keyword evidence="3" id="KW-1185">Reference proteome</keyword>
<comment type="similarity">
    <text evidence="1">Belongs to the actin family.</text>
</comment>
<evidence type="ECO:0000256" key="1">
    <source>
        <dbReference type="RuleBase" id="RU000487"/>
    </source>
</evidence>
<dbReference type="Pfam" id="PF00022">
    <property type="entry name" value="Actin"/>
    <property type="match status" value="1"/>
</dbReference>